<evidence type="ECO:0000256" key="3">
    <source>
        <dbReference type="ARBA" id="ARBA00022692"/>
    </source>
</evidence>
<evidence type="ECO:0000259" key="7">
    <source>
        <dbReference type="Pfam" id="PF12832"/>
    </source>
</evidence>
<evidence type="ECO:0000256" key="6">
    <source>
        <dbReference type="SAM" id="Phobius"/>
    </source>
</evidence>
<feature type="transmembrane region" description="Helical" evidence="6">
    <location>
        <begin position="372"/>
        <end position="389"/>
    </location>
</feature>
<comment type="subcellular location">
    <subcellularLocation>
        <location evidence="1">Membrane</location>
        <topology evidence="1">Multi-pass membrane protein</topology>
    </subcellularLocation>
</comment>
<feature type="transmembrane region" description="Helical" evidence="6">
    <location>
        <begin position="350"/>
        <end position="366"/>
    </location>
</feature>
<feature type="transmembrane region" description="Helical" evidence="6">
    <location>
        <begin position="575"/>
        <end position="594"/>
    </location>
</feature>
<feature type="transmembrane region" description="Helical" evidence="6">
    <location>
        <begin position="71"/>
        <end position="96"/>
    </location>
</feature>
<accession>A0AAV6U5G6</accession>
<feature type="transmembrane region" description="Helical" evidence="6">
    <location>
        <begin position="423"/>
        <end position="443"/>
    </location>
</feature>
<dbReference type="Proteomes" id="UP000827092">
    <property type="component" value="Unassembled WGS sequence"/>
</dbReference>
<comment type="similarity">
    <text evidence="2">Belongs to the major facilitator superfamily. MFSD6 family.</text>
</comment>
<dbReference type="PANTHER" id="PTHR16172:SF30">
    <property type="entry name" value="SUGAR BABY, ISOFORM C"/>
    <property type="match status" value="1"/>
</dbReference>
<evidence type="ECO:0000313" key="9">
    <source>
        <dbReference type="Proteomes" id="UP000827092"/>
    </source>
</evidence>
<dbReference type="PANTHER" id="PTHR16172">
    <property type="entry name" value="MAJOR FACILITATOR SUPERFAMILY DOMAIN-CONTAINING PROTEIN 6-LIKE"/>
    <property type="match status" value="1"/>
</dbReference>
<keyword evidence="3 6" id="KW-0812">Transmembrane</keyword>
<proteinExistence type="inferred from homology"/>
<gene>
    <name evidence="8" type="ORF">JTE90_000943</name>
</gene>
<evidence type="ECO:0000256" key="4">
    <source>
        <dbReference type="ARBA" id="ARBA00022989"/>
    </source>
</evidence>
<organism evidence="8 9">
    <name type="scientific">Oedothorax gibbosus</name>
    <dbReference type="NCBI Taxonomy" id="931172"/>
    <lineage>
        <taxon>Eukaryota</taxon>
        <taxon>Metazoa</taxon>
        <taxon>Ecdysozoa</taxon>
        <taxon>Arthropoda</taxon>
        <taxon>Chelicerata</taxon>
        <taxon>Arachnida</taxon>
        <taxon>Araneae</taxon>
        <taxon>Araneomorphae</taxon>
        <taxon>Entelegynae</taxon>
        <taxon>Araneoidea</taxon>
        <taxon>Linyphiidae</taxon>
        <taxon>Erigoninae</taxon>
        <taxon>Oedothorax</taxon>
    </lineage>
</organism>
<keyword evidence="9" id="KW-1185">Reference proteome</keyword>
<dbReference type="GO" id="GO:0016020">
    <property type="term" value="C:membrane"/>
    <property type="evidence" value="ECO:0007669"/>
    <property type="project" value="UniProtKB-SubCell"/>
</dbReference>
<feature type="transmembrane region" description="Helical" evidence="6">
    <location>
        <begin position="482"/>
        <end position="501"/>
    </location>
</feature>
<dbReference type="Gene3D" id="1.20.1250.20">
    <property type="entry name" value="MFS general substrate transporter like domains"/>
    <property type="match status" value="3"/>
</dbReference>
<dbReference type="InterPro" id="IPR051717">
    <property type="entry name" value="MFS_MFSD6"/>
</dbReference>
<protein>
    <recommendedName>
        <fullName evidence="7">Major facilitator superfamily associated domain-containing protein</fullName>
    </recommendedName>
</protein>
<evidence type="ECO:0000256" key="2">
    <source>
        <dbReference type="ARBA" id="ARBA00005241"/>
    </source>
</evidence>
<dbReference type="InterPro" id="IPR024989">
    <property type="entry name" value="MFS_assoc_dom"/>
</dbReference>
<evidence type="ECO:0000313" key="8">
    <source>
        <dbReference type="EMBL" id="KAG8179542.1"/>
    </source>
</evidence>
<comment type="caution">
    <text evidence="8">The sequence shown here is derived from an EMBL/GenBank/DDBJ whole genome shotgun (WGS) entry which is preliminary data.</text>
</comment>
<feature type="transmembrane region" description="Helical" evidence="6">
    <location>
        <begin position="47"/>
        <end position="65"/>
    </location>
</feature>
<keyword evidence="5 6" id="KW-0472">Membrane</keyword>
<dbReference type="SUPFAM" id="SSF103473">
    <property type="entry name" value="MFS general substrate transporter"/>
    <property type="match status" value="1"/>
</dbReference>
<feature type="transmembrane region" description="Helical" evidence="6">
    <location>
        <begin position="108"/>
        <end position="128"/>
    </location>
</feature>
<name>A0AAV6U5G6_9ARAC</name>
<feature type="transmembrane region" description="Helical" evidence="6">
    <location>
        <begin position="455"/>
        <end position="475"/>
    </location>
</feature>
<reference evidence="8 9" key="1">
    <citation type="journal article" date="2022" name="Nat. Ecol. Evol.">
        <title>A masculinizing supergene underlies an exaggerated male reproductive morph in a spider.</title>
        <authorList>
            <person name="Hendrickx F."/>
            <person name="De Corte Z."/>
            <person name="Sonet G."/>
            <person name="Van Belleghem S.M."/>
            <person name="Kostlbacher S."/>
            <person name="Vangestel C."/>
        </authorList>
    </citation>
    <scope>NUCLEOTIDE SEQUENCE [LARGE SCALE GENOMIC DNA]</scope>
    <source>
        <strain evidence="8">W744_W776</strain>
    </source>
</reference>
<feature type="transmembrane region" description="Helical" evidence="6">
    <location>
        <begin position="309"/>
        <end position="329"/>
    </location>
</feature>
<feature type="domain" description="Major facilitator superfamily associated" evidence="7">
    <location>
        <begin position="41"/>
        <end position="576"/>
    </location>
</feature>
<dbReference type="AlphaFoldDB" id="A0AAV6U5G6"/>
<dbReference type="EMBL" id="JAFNEN010000620">
    <property type="protein sequence ID" value="KAG8179542.1"/>
    <property type="molecule type" value="Genomic_DNA"/>
</dbReference>
<evidence type="ECO:0000256" key="5">
    <source>
        <dbReference type="ARBA" id="ARBA00023136"/>
    </source>
</evidence>
<dbReference type="InterPro" id="IPR036259">
    <property type="entry name" value="MFS_trans_sf"/>
</dbReference>
<feature type="transmembrane region" description="Helical" evidence="6">
    <location>
        <begin position="513"/>
        <end position="532"/>
    </location>
</feature>
<dbReference type="Pfam" id="PF12832">
    <property type="entry name" value="MFS_1_like"/>
    <property type="match status" value="1"/>
</dbReference>
<keyword evidence="4 6" id="KW-1133">Transmembrane helix</keyword>
<sequence length="608" mass="68110">MDSQKNGKTIDVYILSTKSAEQDQEKLKSPKSFWHVDKEMLRFKIHYFLYVGGLAAAMPFVVVLAKDRLGISASSLGAVLTAQMFIFIFTKILIGYLADYFNKLKEMIVALIIIYISCFFLLLTIPVIEIEMFPTSNEVSLKNNCTKYHDILYATNLKDTSNTTSLETSNVSHFLSSNEFHKSACYPLSESDFENVIMGITNEYPYKQTYKESSQNSSNNFVIIILSETFQEKFCFISLNSQKSFSIENISCNIFRDRCIYESSATAKFNPETFNDVRLQCSTCNNENYTLLSSQDKIYIKKDTETYQFWLFALLYTVAGVAANAIFTLSDTACNESIQKHGGSFGQQRLWGGIGWGSVAPLAGFINDCTGGFLASYFLQGVMLVLFLWNMSKIDLVKPTFSKNILRDVGTVLQSKDFLMFEAMVFLNGLGTGMIWYYLIWFLHSIGGSDLLCGLTLTVQSFVGVIPFMFFSGYIIKKLGHFNILIVGLAGYTIRFLWYSYLQNPWFVLPVEFMHGITYGLYYTALASYAKLSAKPGTEATTQAIIFGTHEGLGSGIGCVISGIGFDYFGGHQTFFYSSMACLSGASIGLFLSLHLQKRKGTIQVAAP</sequence>
<evidence type="ECO:0000256" key="1">
    <source>
        <dbReference type="ARBA" id="ARBA00004141"/>
    </source>
</evidence>